<dbReference type="InterPro" id="IPR024060">
    <property type="entry name" value="Ureidoglycolate_lyase_dom_sf"/>
</dbReference>
<dbReference type="GO" id="GO:0050385">
    <property type="term" value="F:ureidoglycolate lyase activity"/>
    <property type="evidence" value="ECO:0007669"/>
    <property type="project" value="UniProtKB-EC"/>
</dbReference>
<dbReference type="InterPro" id="IPR047233">
    <property type="entry name" value="UAH_cupin"/>
</dbReference>
<dbReference type="GO" id="GO:0000256">
    <property type="term" value="P:allantoin catabolic process"/>
    <property type="evidence" value="ECO:0007669"/>
    <property type="project" value="InterPro"/>
</dbReference>
<dbReference type="InterPro" id="IPR011051">
    <property type="entry name" value="RmlC_Cupin_sf"/>
</dbReference>
<dbReference type="AlphaFoldDB" id="A0A4V2PK80"/>
<name>A0A4V2PK80_ANCAQ</name>
<dbReference type="SUPFAM" id="SSF51182">
    <property type="entry name" value="RmlC-like cupins"/>
    <property type="match status" value="1"/>
</dbReference>
<accession>A0A4V2PK80</accession>
<evidence type="ECO:0000256" key="3">
    <source>
        <dbReference type="ARBA" id="ARBA00023239"/>
    </source>
</evidence>
<sequence>MNGAGGSARELEVLPMPATAEGFDPYGQLVDAGAAAPILVNAGTARRHDIVEIERDHRPGSRLVASLFETTPQALPLVVRLMERHAFSQQAIISLHSEDFILAVCLDDGRGRPDLSTLRAFHFPGGGGVVYRRGVWHTPIIGLGGAGRFFVQSWQAGTREDCEEQLVAPFVIRAG</sequence>
<dbReference type="Gene3D" id="2.60.120.480">
    <property type="entry name" value="Ureidoglycolate hydrolase"/>
    <property type="match status" value="1"/>
</dbReference>
<comment type="subunit">
    <text evidence="1">Homodimer.</text>
</comment>
<dbReference type="GO" id="GO:0006144">
    <property type="term" value="P:purine nucleobase metabolic process"/>
    <property type="evidence" value="ECO:0007669"/>
    <property type="project" value="UniProtKB-KW"/>
</dbReference>
<reference evidence="5 6" key="1">
    <citation type="submission" date="2019-03" db="EMBL/GenBank/DDBJ databases">
        <title>Genomic Encyclopedia of Type Strains, Phase IV (KMG-IV): sequencing the most valuable type-strain genomes for metagenomic binning, comparative biology and taxonomic classification.</title>
        <authorList>
            <person name="Goeker M."/>
        </authorList>
    </citation>
    <scope>NUCLEOTIDE SEQUENCE [LARGE SCALE GENOMIC DNA]</scope>
    <source>
        <strain evidence="5 6">DSM 101</strain>
    </source>
</reference>
<keyword evidence="6" id="KW-1185">Reference proteome</keyword>
<evidence type="ECO:0000256" key="1">
    <source>
        <dbReference type="ARBA" id="ARBA00011738"/>
    </source>
</evidence>
<keyword evidence="3 5" id="KW-0456">Lyase</keyword>
<protein>
    <submittedName>
        <fullName evidence="5">Ureidoglycolate lyase</fullName>
    </submittedName>
</protein>
<evidence type="ECO:0000256" key="4">
    <source>
        <dbReference type="ARBA" id="ARBA00047684"/>
    </source>
</evidence>
<keyword evidence="2" id="KW-0659">Purine metabolism</keyword>
<gene>
    <name evidence="5" type="ORF">EV667_1545</name>
</gene>
<evidence type="ECO:0000256" key="2">
    <source>
        <dbReference type="ARBA" id="ARBA00022631"/>
    </source>
</evidence>
<comment type="caution">
    <text evidence="5">The sequence shown here is derived from an EMBL/GenBank/DDBJ whole genome shotgun (WGS) entry which is preliminary data.</text>
</comment>
<proteinExistence type="predicted"/>
<dbReference type="GO" id="GO:0004848">
    <property type="term" value="F:ureidoglycolate hydrolase activity"/>
    <property type="evidence" value="ECO:0007669"/>
    <property type="project" value="InterPro"/>
</dbReference>
<dbReference type="PANTHER" id="PTHR21221">
    <property type="entry name" value="UREIDOGLYCOLATE HYDROLASE"/>
    <property type="match status" value="1"/>
</dbReference>
<evidence type="ECO:0000313" key="5">
    <source>
        <dbReference type="EMBL" id="TCK31436.1"/>
    </source>
</evidence>
<dbReference type="Pfam" id="PF04115">
    <property type="entry name" value="Ureidogly_lyase"/>
    <property type="match status" value="1"/>
</dbReference>
<organism evidence="5 6">
    <name type="scientific">Ancylobacter aquaticus</name>
    <dbReference type="NCBI Taxonomy" id="100"/>
    <lineage>
        <taxon>Bacteria</taxon>
        <taxon>Pseudomonadati</taxon>
        <taxon>Pseudomonadota</taxon>
        <taxon>Alphaproteobacteria</taxon>
        <taxon>Hyphomicrobiales</taxon>
        <taxon>Xanthobacteraceae</taxon>
        <taxon>Ancylobacter</taxon>
    </lineage>
</organism>
<dbReference type="EMBL" id="SMFY01000001">
    <property type="protein sequence ID" value="TCK31436.1"/>
    <property type="molecule type" value="Genomic_DNA"/>
</dbReference>
<dbReference type="PANTHER" id="PTHR21221:SF1">
    <property type="entry name" value="UREIDOGLYCOLATE LYASE"/>
    <property type="match status" value="1"/>
</dbReference>
<dbReference type="Proteomes" id="UP000295030">
    <property type="component" value="Unassembled WGS sequence"/>
</dbReference>
<dbReference type="InterPro" id="IPR007247">
    <property type="entry name" value="Ureidogly_lyase"/>
</dbReference>
<comment type="catalytic activity">
    <reaction evidence="4">
        <text>(S)-ureidoglycolate = urea + glyoxylate</text>
        <dbReference type="Rhea" id="RHEA:11304"/>
        <dbReference type="ChEBI" id="CHEBI:16199"/>
        <dbReference type="ChEBI" id="CHEBI:36655"/>
        <dbReference type="ChEBI" id="CHEBI:57296"/>
        <dbReference type="EC" id="4.3.2.3"/>
    </reaction>
</comment>
<dbReference type="CDD" id="cd20298">
    <property type="entry name" value="cupin_UAH"/>
    <property type="match status" value="1"/>
</dbReference>
<evidence type="ECO:0000313" key="6">
    <source>
        <dbReference type="Proteomes" id="UP000295030"/>
    </source>
</evidence>